<dbReference type="InterPro" id="IPR013783">
    <property type="entry name" value="Ig-like_fold"/>
</dbReference>
<dbReference type="STRING" id="28134.SAMN05444288_0100"/>
<evidence type="ECO:0000313" key="1">
    <source>
        <dbReference type="EMBL" id="EFZ37374.1"/>
    </source>
</evidence>
<evidence type="ECO:0000313" key="2">
    <source>
        <dbReference type="Proteomes" id="UP000005580"/>
    </source>
</evidence>
<organism evidence="1 2">
    <name type="scientific">Hoylesella oralis ATCC 33269</name>
    <dbReference type="NCBI Taxonomy" id="873533"/>
    <lineage>
        <taxon>Bacteria</taxon>
        <taxon>Pseudomonadati</taxon>
        <taxon>Bacteroidota</taxon>
        <taxon>Bacteroidia</taxon>
        <taxon>Bacteroidales</taxon>
        <taxon>Prevotellaceae</taxon>
        <taxon>Hoylesella</taxon>
    </lineage>
</organism>
<gene>
    <name evidence="1" type="primary">omp</name>
    <name evidence="1" type="ORF">HMPREF0663_10832</name>
</gene>
<accession>E7RNT1</accession>
<name>E7RNT1_9BACT</name>
<sequence>MKKIFMAIAGIAAMLSACDNVDSNDRLIYVPPAAVGRCVLIEDFTGQKCLNCPRTAEVIEQLQKQYGADTVIAVAIHAGPLSVGKKAGATGLRTATGDLYYKHWKIDSQPSGLVNRRGKPSNDTRWPSLVYQEIQQKAAVSIKLAVEYDAQTRTSHIKATVNTLGKSLSGRLQLWVLEDNIKAAQRMPDGNYNNSYVHNHVFRAAVNGVWGDDIRIDKDAYVQKEYMCKLEEGWDAARVSIVAFVYTDDEGVLQATRKAVVK</sequence>
<dbReference type="Pfam" id="PF11551">
    <property type="entry name" value="Omp28"/>
    <property type="match status" value="1"/>
</dbReference>
<reference evidence="1" key="1">
    <citation type="submission" date="2011-01" db="EMBL/GenBank/DDBJ databases">
        <authorList>
            <person name="Muzny D."/>
            <person name="Qin X."/>
            <person name="Buhay C."/>
            <person name="Dugan-Rocha S."/>
            <person name="Ding Y."/>
            <person name="Chen G."/>
            <person name="Hawes A."/>
            <person name="Holder M."/>
            <person name="Jhangiani S."/>
            <person name="Johnson A."/>
            <person name="Khan Z."/>
            <person name="Li Z."/>
            <person name="Liu W."/>
            <person name="Liu X."/>
            <person name="Perez L."/>
            <person name="Shen H."/>
            <person name="Wang Q."/>
            <person name="Watt J."/>
            <person name="Xi L."/>
            <person name="Xin Y."/>
            <person name="Zhou J."/>
            <person name="Deng J."/>
            <person name="Jiang H."/>
            <person name="Liu Y."/>
            <person name="Qu J."/>
            <person name="Song X.-Z."/>
            <person name="Zhang L."/>
            <person name="Villasana D."/>
            <person name="Johnson A."/>
            <person name="Liu J."/>
            <person name="Liyanage D."/>
            <person name="Lorensuhewa L."/>
            <person name="Robinson T."/>
            <person name="Song A."/>
            <person name="Song B.-B."/>
            <person name="Dinh H."/>
            <person name="Thornton R."/>
            <person name="Coyle M."/>
            <person name="Francisco L."/>
            <person name="Jackson L."/>
            <person name="Javaid M."/>
            <person name="Korchina V."/>
            <person name="Kovar C."/>
            <person name="Mata R."/>
            <person name="Mathew T."/>
            <person name="Ngo R."/>
            <person name="Nguyen L."/>
            <person name="Nguyen N."/>
            <person name="Okwuonu G."/>
            <person name="Ongeri F."/>
            <person name="Pham C."/>
            <person name="Simmons D."/>
            <person name="Wilczek-Boney K."/>
            <person name="Hale W."/>
            <person name="Jakkamsetti A."/>
            <person name="Pham P."/>
            <person name="Ruth R."/>
            <person name="San Lucas F."/>
            <person name="Warren J."/>
            <person name="Zhang J."/>
            <person name="Zhao Z."/>
            <person name="Zhou C."/>
            <person name="Zhu D."/>
            <person name="Lee S."/>
            <person name="Bess C."/>
            <person name="Blankenburg K."/>
            <person name="Forbes L."/>
            <person name="Fu Q."/>
            <person name="Gubbala S."/>
            <person name="Hirani K."/>
            <person name="Jayaseelan J.C."/>
            <person name="Lara F."/>
            <person name="Munidasa M."/>
            <person name="Palculict T."/>
            <person name="Patil S."/>
            <person name="Pu L.-L."/>
            <person name="Saada N."/>
            <person name="Tang L."/>
            <person name="Weissenberger G."/>
            <person name="Zhu Y."/>
            <person name="Hemphill L."/>
            <person name="Shang Y."/>
            <person name="Youmans B."/>
            <person name="Ayvaz T."/>
            <person name="Ross M."/>
            <person name="Santibanez J."/>
            <person name="Aqrawi P."/>
            <person name="Gross S."/>
            <person name="Joshi V."/>
            <person name="Fowler G."/>
            <person name="Nazareth L."/>
            <person name="Reid J."/>
            <person name="Worley K."/>
            <person name="Petrosino J."/>
            <person name="Highlander S."/>
            <person name="Gibbs R."/>
        </authorList>
    </citation>
    <scope>NUCLEOTIDE SEQUENCE [LARGE SCALE GENOMIC DNA]</scope>
    <source>
        <strain evidence="1">ATCC 33269</strain>
    </source>
</reference>
<dbReference type="HOGENOM" id="CLU_090998_0_0_10"/>
<dbReference type="EMBL" id="AEPE02000003">
    <property type="protein sequence ID" value="EFZ37374.1"/>
    <property type="molecule type" value="Genomic_DNA"/>
</dbReference>
<dbReference type="InterPro" id="IPR021615">
    <property type="entry name" value="Omp28"/>
</dbReference>
<dbReference type="AlphaFoldDB" id="E7RNT1"/>
<proteinExistence type="predicted"/>
<dbReference type="Proteomes" id="UP000005580">
    <property type="component" value="Unassembled WGS sequence"/>
</dbReference>
<dbReference type="eggNOG" id="COG0526">
    <property type="taxonomic scope" value="Bacteria"/>
</dbReference>
<comment type="caution">
    <text evidence="1">The sequence shown here is derived from an EMBL/GenBank/DDBJ whole genome shotgun (WGS) entry which is preliminary data.</text>
</comment>
<keyword evidence="1" id="KW-0449">Lipoprotein</keyword>
<dbReference type="NCBIfam" id="NF033782">
    <property type="entry name" value="lipoprot_Omp28"/>
    <property type="match status" value="1"/>
</dbReference>
<protein>
    <submittedName>
        <fullName evidence="1">Outer membrane lipoprotein Omp28</fullName>
    </submittedName>
</protein>
<keyword evidence="2" id="KW-1185">Reference proteome</keyword>
<dbReference type="Gene3D" id="2.60.40.10">
    <property type="entry name" value="Immunoglobulins"/>
    <property type="match status" value="1"/>
</dbReference>
<dbReference type="PROSITE" id="PS51257">
    <property type="entry name" value="PROKAR_LIPOPROTEIN"/>
    <property type="match status" value="1"/>
</dbReference>
<dbReference type="RefSeq" id="WP_004368046.1">
    <property type="nucleotide sequence ID" value="NZ_GL833116.1"/>
</dbReference>